<dbReference type="PROSITE" id="PS50932">
    <property type="entry name" value="HTH_LACI_2"/>
    <property type="match status" value="1"/>
</dbReference>
<gene>
    <name evidence="6" type="ORF">M9R32_08940</name>
</gene>
<evidence type="ECO:0000256" key="2">
    <source>
        <dbReference type="ARBA" id="ARBA00023015"/>
    </source>
</evidence>
<keyword evidence="1" id="KW-0678">Repressor</keyword>
<reference evidence="6" key="1">
    <citation type="submission" date="2022-05" db="EMBL/GenBank/DDBJ databases">
        <authorList>
            <person name="Colautti A."/>
            <person name="Iacumin L."/>
        </authorList>
    </citation>
    <scope>NUCLEOTIDE SEQUENCE</scope>
    <source>
        <strain evidence="6">SK 55</strain>
    </source>
</reference>
<dbReference type="Gene3D" id="3.40.50.2300">
    <property type="match status" value="2"/>
</dbReference>
<dbReference type="SUPFAM" id="SSF53822">
    <property type="entry name" value="Periplasmic binding protein-like I"/>
    <property type="match status" value="1"/>
</dbReference>
<dbReference type="InterPro" id="IPR010982">
    <property type="entry name" value="Lambda_DNA-bd_dom_sf"/>
</dbReference>
<keyword evidence="3" id="KW-0238">DNA-binding</keyword>
<dbReference type="CDD" id="cd19977">
    <property type="entry name" value="PBP1_EndR-like"/>
    <property type="match status" value="1"/>
</dbReference>
<evidence type="ECO:0000256" key="1">
    <source>
        <dbReference type="ARBA" id="ARBA00022491"/>
    </source>
</evidence>
<evidence type="ECO:0000313" key="6">
    <source>
        <dbReference type="EMBL" id="MCZ8537304.1"/>
    </source>
</evidence>
<dbReference type="CDD" id="cd01392">
    <property type="entry name" value="HTH_LacI"/>
    <property type="match status" value="1"/>
</dbReference>
<feature type="domain" description="HTH lacI-type" evidence="5">
    <location>
        <begin position="4"/>
        <end position="59"/>
    </location>
</feature>
<organism evidence="6 7">
    <name type="scientific">Paenisporosarcina quisquiliarum</name>
    <dbReference type="NCBI Taxonomy" id="365346"/>
    <lineage>
        <taxon>Bacteria</taxon>
        <taxon>Bacillati</taxon>
        <taxon>Bacillota</taxon>
        <taxon>Bacilli</taxon>
        <taxon>Bacillales</taxon>
        <taxon>Caryophanaceae</taxon>
        <taxon>Paenisporosarcina</taxon>
    </lineage>
</organism>
<dbReference type="Pfam" id="PF00356">
    <property type="entry name" value="LacI"/>
    <property type="match status" value="1"/>
</dbReference>
<accession>A0A9X3LH78</accession>
<dbReference type="Gene3D" id="1.10.260.40">
    <property type="entry name" value="lambda repressor-like DNA-binding domains"/>
    <property type="match status" value="1"/>
</dbReference>
<sequence length="337" mass="37941">MKKVTMSDVASHAGVSKSTVSQYINKRYDFMSEVTKDRIEASIKELGYRPNIVARSLKQKSTYTIGVIVSNILHAFSTQVIRSIEDTCHAADFHVIVCNADDNPVKEKRYIQMLRDKQVDGLIVFPTGENRELYEEMVQTNYPVVFVDRKMEGLPILSVLLENSQAMNMAVNHLIENGHRKIALLTNSINFVLPRQERVNAFRALAKLHDLPINDRYIVSKELNQLQSSLLELIQQEDVDAVIAGNDLVLYEVLNYVKEHQLKLPDAFALVSIDDVSFGALYSPPLTAVAQPAAEMGKKAGELLLAKIKGEEPQEQMTYLFEPIFIERKSCGEGAEK</sequence>
<dbReference type="EMBL" id="JAMKBJ010000006">
    <property type="protein sequence ID" value="MCZ8537304.1"/>
    <property type="molecule type" value="Genomic_DNA"/>
</dbReference>
<evidence type="ECO:0000256" key="4">
    <source>
        <dbReference type="ARBA" id="ARBA00023163"/>
    </source>
</evidence>
<evidence type="ECO:0000259" key="5">
    <source>
        <dbReference type="PROSITE" id="PS50932"/>
    </source>
</evidence>
<dbReference type="Pfam" id="PF13377">
    <property type="entry name" value="Peripla_BP_3"/>
    <property type="match status" value="1"/>
</dbReference>
<keyword evidence="2" id="KW-0805">Transcription regulation</keyword>
<dbReference type="AlphaFoldDB" id="A0A9X3LH78"/>
<dbReference type="SUPFAM" id="SSF47413">
    <property type="entry name" value="lambda repressor-like DNA-binding domains"/>
    <property type="match status" value="1"/>
</dbReference>
<proteinExistence type="predicted"/>
<dbReference type="InterPro" id="IPR046335">
    <property type="entry name" value="LacI/GalR-like_sensor"/>
</dbReference>
<dbReference type="GO" id="GO:0003700">
    <property type="term" value="F:DNA-binding transcription factor activity"/>
    <property type="evidence" value="ECO:0007669"/>
    <property type="project" value="TreeGrafter"/>
</dbReference>
<dbReference type="SMART" id="SM00354">
    <property type="entry name" value="HTH_LACI"/>
    <property type="match status" value="1"/>
</dbReference>
<dbReference type="GO" id="GO:0000976">
    <property type="term" value="F:transcription cis-regulatory region binding"/>
    <property type="evidence" value="ECO:0007669"/>
    <property type="project" value="TreeGrafter"/>
</dbReference>
<comment type="caution">
    <text evidence="6">The sequence shown here is derived from an EMBL/GenBank/DDBJ whole genome shotgun (WGS) entry which is preliminary data.</text>
</comment>
<dbReference type="InterPro" id="IPR000843">
    <property type="entry name" value="HTH_LacI"/>
</dbReference>
<keyword evidence="7" id="KW-1185">Reference proteome</keyword>
<name>A0A9X3LH78_9BACL</name>
<evidence type="ECO:0000256" key="3">
    <source>
        <dbReference type="ARBA" id="ARBA00023125"/>
    </source>
</evidence>
<protein>
    <submittedName>
        <fullName evidence="6">Substrate-binding domain-containing protein</fullName>
    </submittedName>
</protein>
<dbReference type="PANTHER" id="PTHR30146">
    <property type="entry name" value="LACI-RELATED TRANSCRIPTIONAL REPRESSOR"/>
    <property type="match status" value="1"/>
</dbReference>
<evidence type="ECO:0000313" key="7">
    <source>
        <dbReference type="Proteomes" id="UP001152173"/>
    </source>
</evidence>
<keyword evidence="4" id="KW-0804">Transcription</keyword>
<dbReference type="InterPro" id="IPR028082">
    <property type="entry name" value="Peripla_BP_I"/>
</dbReference>
<dbReference type="Proteomes" id="UP001152173">
    <property type="component" value="Unassembled WGS sequence"/>
</dbReference>
<dbReference type="PANTHER" id="PTHR30146:SF148">
    <property type="entry name" value="HTH-TYPE TRANSCRIPTIONAL REPRESSOR PURR-RELATED"/>
    <property type="match status" value="1"/>
</dbReference>
<dbReference type="PROSITE" id="PS00356">
    <property type="entry name" value="HTH_LACI_1"/>
    <property type="match status" value="1"/>
</dbReference>
<dbReference type="RefSeq" id="WP_269926398.1">
    <property type="nucleotide sequence ID" value="NZ_JAMKBJ010000006.1"/>
</dbReference>